<gene>
    <name evidence="3" type="ORF">CSW33_00245</name>
</gene>
<feature type="compositionally biased region" description="Pro residues" evidence="1">
    <location>
        <begin position="1008"/>
        <end position="1018"/>
    </location>
</feature>
<dbReference type="Pfam" id="PF04465">
    <property type="entry name" value="DUF499"/>
    <property type="match status" value="1"/>
</dbReference>
<sequence>MALSNREIVGRGLDLLKAGLGPFVEREYRRVYGEEWARQALEVLKGDRDKLQDPDAQALLKLMDYRWHEVFDEKLGQWGRTLVKELIEVRNRHAHQNAFTLEDAHRALDTMTRLLEMVAAEEAQETGRLARELLRRRFEEEAKREVERAAKLPQLPTPSGLKPWREVATPHPDVASGRFSEAEFAADLAQVLRGEASPEYGDPLEFYRRTHLTGGLRRLLLNALRRLSGEGGDPVVELQTAFGGGKTHSMLALYHLFGGGLDPHEVPGLEEVLKEAGLTQAPKARRAVLVGTALDPAKRRPKTEGVVVHTLWGEMAYQIGGVEGYRLVEEGDLRGVAPGSDTLKELFDRFAPVLVLIDEWVAYLRNLYGEEDLPAGTFDQNLTFAQALTEAAKRSGRTLVVASLPASDAEVGGGGGREALLRLQNVFGRLESVWQPATQDESYEIVRRRLFLPLSAEGFRDRDAVVQAFMRLYREHKGEFPAETAEADYERRMKLAYPIHPELFDRLYGDWSTLEGFQRTRGVLRLMAAVVHTLWTRGDPSLMILPGSLPLDAGGPRYELTRHLSRFQEGFDQVLDTDVDGPNAKAFLLDKERPNLGRHQMARRTARAVFMATAPAAAPIGRPRGVEGIRVRLGVVQPGENPSFVGDALKALTDQLTYFHAEGDRYWFDTRPSLNRLAQDRAAALDPEEVRRELVGRIRAWAKERPSLFAAVHAVPEGSGDVPDEPALRLVVLPPWASHTKGESEAERLAREILDRRGQAPRLYRNTLLFLAAEATSWPDLEAASRGYLAWKSILEEAPSLNLGDMDRAQVRSRLVEAENTLNTRLEEAYRHLLSFHQPDPKAPDLELQALRLQGSGKPLERAASKAKNESLVYTEWHPRFLRDTLERYRFFTARDSQGILPLRWLWEAFCTYPYLPRLKDEEVLLASVRKGVEDGFFGYAERLEGEHPKGVLWREGGFAPNLAGFLLEQEVAERAKAEEKPHPPETTMENTETATPNTLGGGSTIAPPVPPPPPPQPKPRRFYLKKEVPATDLLREADLLAKEIVLQLAKEPGVRVRVVLEVEAEAEEGFPEDLARALRENSNALKAEYGLEEA</sequence>
<proteinExistence type="predicted"/>
<dbReference type="RefSeq" id="WP_028494585.1">
    <property type="nucleotide sequence ID" value="NZ_PEMB01000024.1"/>
</dbReference>
<dbReference type="Proteomes" id="UP000286928">
    <property type="component" value="Unassembled WGS sequence"/>
</dbReference>
<dbReference type="Pfam" id="PF18731">
    <property type="entry name" value="HEPN_Swt1"/>
    <property type="match status" value="1"/>
</dbReference>
<organism evidence="3 4">
    <name type="scientific">Thermus scotoductus</name>
    <dbReference type="NCBI Taxonomy" id="37636"/>
    <lineage>
        <taxon>Bacteria</taxon>
        <taxon>Thermotogati</taxon>
        <taxon>Deinococcota</taxon>
        <taxon>Deinococci</taxon>
        <taxon>Thermales</taxon>
        <taxon>Thermaceae</taxon>
        <taxon>Thermus</taxon>
    </lineage>
</organism>
<name>A0A430SE17_THESC</name>
<reference evidence="3 4" key="1">
    <citation type="journal article" date="2019" name="Extremophiles">
        <title>Biogeography of thermophiles and predominance of Thermus scotoductus in domestic water heaters.</title>
        <authorList>
            <person name="Wilpiszeski R.L."/>
            <person name="Zhang Z."/>
            <person name="House C.H."/>
        </authorList>
    </citation>
    <scope>NUCLEOTIDE SEQUENCE [LARGE SCALE GENOMIC DNA]</scope>
    <source>
        <strain evidence="3 4">20_S20</strain>
    </source>
</reference>
<feature type="region of interest" description="Disordered" evidence="1">
    <location>
        <begin position="975"/>
        <end position="1021"/>
    </location>
</feature>
<feature type="compositionally biased region" description="Basic and acidic residues" evidence="1">
    <location>
        <begin position="975"/>
        <end position="984"/>
    </location>
</feature>
<feature type="compositionally biased region" description="Polar residues" evidence="1">
    <location>
        <begin position="988"/>
        <end position="999"/>
    </location>
</feature>
<evidence type="ECO:0000313" key="4">
    <source>
        <dbReference type="Proteomes" id="UP000286928"/>
    </source>
</evidence>
<dbReference type="AlphaFoldDB" id="A0A430SE17"/>
<feature type="domain" description="Swt1-like HEPN" evidence="2">
    <location>
        <begin position="11"/>
        <end position="118"/>
    </location>
</feature>
<comment type="caution">
    <text evidence="3">The sequence shown here is derived from an EMBL/GenBank/DDBJ whole genome shotgun (WGS) entry which is preliminary data.</text>
</comment>
<accession>A0A430SE17</accession>
<evidence type="ECO:0000259" key="2">
    <source>
        <dbReference type="Pfam" id="PF18731"/>
    </source>
</evidence>
<protein>
    <submittedName>
        <fullName evidence="3">DUF499 domain-containing protein</fullName>
    </submittedName>
</protein>
<dbReference type="InterPro" id="IPR041650">
    <property type="entry name" value="HEPN_Swt1"/>
</dbReference>
<evidence type="ECO:0000256" key="1">
    <source>
        <dbReference type="SAM" id="MobiDB-lite"/>
    </source>
</evidence>
<evidence type="ECO:0000313" key="3">
    <source>
        <dbReference type="EMBL" id="RTH34935.1"/>
    </source>
</evidence>
<dbReference type="EMBL" id="PEMD01000007">
    <property type="protein sequence ID" value="RTH34935.1"/>
    <property type="molecule type" value="Genomic_DNA"/>
</dbReference>
<dbReference type="InterPro" id="IPR007555">
    <property type="entry name" value="DUF499"/>
</dbReference>